<accession>A0A975CQ50</accession>
<dbReference type="EMBL" id="CP071869">
    <property type="protein sequence ID" value="QTE21822.1"/>
    <property type="molecule type" value="Genomic_DNA"/>
</dbReference>
<dbReference type="AlphaFoldDB" id="A0A975CQ50"/>
<organism evidence="2 3">
    <name type="scientific">Polaribacter cellanae</name>
    <dbReference type="NCBI Taxonomy" id="2818493"/>
    <lineage>
        <taxon>Bacteria</taxon>
        <taxon>Pseudomonadati</taxon>
        <taxon>Bacteroidota</taxon>
        <taxon>Flavobacteriia</taxon>
        <taxon>Flavobacteriales</taxon>
        <taxon>Flavobacteriaceae</taxon>
    </lineage>
</organism>
<dbReference type="Proteomes" id="UP000663920">
    <property type="component" value="Chromosome"/>
</dbReference>
<evidence type="ECO:0000256" key="1">
    <source>
        <dbReference type="SAM" id="MobiDB-lite"/>
    </source>
</evidence>
<proteinExistence type="predicted"/>
<evidence type="ECO:0000313" key="3">
    <source>
        <dbReference type="Proteomes" id="UP000663920"/>
    </source>
</evidence>
<reference evidence="2 3" key="1">
    <citation type="submission" date="2021-03" db="EMBL/GenBank/DDBJ databases">
        <title>Complete genome of Polaribacter_sp.SM13.</title>
        <authorList>
            <person name="Jeong S.W."/>
            <person name="Bae J.W."/>
        </authorList>
    </citation>
    <scope>NUCLEOTIDE SEQUENCE [LARGE SCALE GENOMIC DNA]</scope>
    <source>
        <strain evidence="2 3">SM13</strain>
    </source>
</reference>
<protein>
    <submittedName>
        <fullName evidence="2">Uncharacterized protein</fullName>
    </submittedName>
</protein>
<sequence length="649" mass="71542">MKNRKNKITNLLKIGVLLFGISVLLWNCEEEEINNFKTPTNSKTPFETIPFKSVLEQEEFNEIAKVSKTEKYFKESFNNPKGIFSKSSSRKKSFEVIKKFVKKIKKENYTSYTFLIKRDKNIYQNSVFENLVVEKKNNKIKAFIIKYEPSLEYLHSKNLPFSGKLSVQKIDYDPSFLSKMQRECGWIETYTRRNCTVHGYNGVNIPGCNNYGKDSFVYSASYVCSDSGGGGTSFGSGGSSTGGGGGSKGGGSTTSPVYPCEDPIHGCDKMPWKQLANQLEITDQTQIDWVNDSANLLQVNALFNFGEANQWSNSVIAISQQIVSGLSNTNNLNLSFEENLAVKNKATEIFDIIAKNNFTNIDQFSLADQKTIAKNSLFIGLLPSVSSIIGNYWPKNAEQWAVIGDLFVQFLPELALGFIPGSSIVDVIKGLDKGDAVGVAFGIAGVIADVFGGTILGGLTKAVKIGKKVFTSFKLTYKFVTVVGKGLKAGLKVSLEGTTVILKKSGNEIARIANNVMTFNYSGFGGKIITNPNKTTTVIGRFDDLINPPGVKTIKDSSLYKYGENSGGINILDAPTGTWSIQLNMDWLNDAIQRGDIIRVVSNPLDNRNLFRLDSFGNITNQLTPFGMEVNRLNLAGYTFNPSTFEFIP</sequence>
<name>A0A975CQ50_9FLAO</name>
<evidence type="ECO:0000313" key="2">
    <source>
        <dbReference type="EMBL" id="QTE21822.1"/>
    </source>
</evidence>
<feature type="compositionally biased region" description="Gly residues" evidence="1">
    <location>
        <begin position="235"/>
        <end position="252"/>
    </location>
</feature>
<gene>
    <name evidence="2" type="ORF">J3359_13495</name>
</gene>
<feature type="region of interest" description="Disordered" evidence="1">
    <location>
        <begin position="235"/>
        <end position="255"/>
    </location>
</feature>
<dbReference type="KEGG" id="pcea:J3359_13495"/>
<keyword evidence="3" id="KW-1185">Reference proteome</keyword>
<dbReference type="RefSeq" id="WP_208077371.1">
    <property type="nucleotide sequence ID" value="NZ_CP071869.1"/>
</dbReference>